<proteinExistence type="predicted"/>
<protein>
    <recommendedName>
        <fullName evidence="4">DUF3108 domain-containing protein</fullName>
    </recommendedName>
</protein>
<comment type="caution">
    <text evidence="2">The sequence shown here is derived from an EMBL/GenBank/DDBJ whole genome shotgun (WGS) entry which is preliminary data.</text>
</comment>
<organism evidence="2 3">
    <name type="scientific">Desulfobaculum xiamenense</name>
    <dbReference type="NCBI Taxonomy" id="995050"/>
    <lineage>
        <taxon>Bacteria</taxon>
        <taxon>Pseudomonadati</taxon>
        <taxon>Thermodesulfobacteriota</taxon>
        <taxon>Desulfovibrionia</taxon>
        <taxon>Desulfovibrionales</taxon>
        <taxon>Desulfovibrionaceae</taxon>
        <taxon>Desulfobaculum</taxon>
    </lineage>
</organism>
<evidence type="ECO:0000313" key="2">
    <source>
        <dbReference type="EMBL" id="NJB69392.1"/>
    </source>
</evidence>
<dbReference type="InterPro" id="IPR021457">
    <property type="entry name" value="DUF3108"/>
</dbReference>
<keyword evidence="3" id="KW-1185">Reference proteome</keyword>
<gene>
    <name evidence="2" type="ORF">GGQ74_003094</name>
</gene>
<sequence>MPWSRCAGFARCLACACAVALVAALWLVPCARAGDCGGVSERLEFYLHWGPLPVGSATLETSAVDGVCGGCRVTLQARSNALADMFAKVRDRVESESRDGFARSCRYARQVREGRVQSGFETWFDVEGTGSVRHDENGDVTRREDVGAVSDPLAVLYLLRRAVGGGGDVFGARVSDGLRDDDMAVVRMGRERIRTRGGWRDAELFAVRMAGLDGPFVPWGDGEWLIWASGDQLRLPLRIRVQAVVAGFAGHFTAELVRVERLGRAQPF</sequence>
<keyword evidence="1" id="KW-0732">Signal</keyword>
<evidence type="ECO:0000256" key="1">
    <source>
        <dbReference type="SAM" id="SignalP"/>
    </source>
</evidence>
<dbReference type="Proteomes" id="UP000580856">
    <property type="component" value="Unassembled WGS sequence"/>
</dbReference>
<evidence type="ECO:0000313" key="3">
    <source>
        <dbReference type="Proteomes" id="UP000580856"/>
    </source>
</evidence>
<reference evidence="2 3" key="1">
    <citation type="submission" date="2020-03" db="EMBL/GenBank/DDBJ databases">
        <title>Genomic Encyclopedia of Type Strains, Phase IV (KMG-IV): sequencing the most valuable type-strain genomes for metagenomic binning, comparative biology and taxonomic classification.</title>
        <authorList>
            <person name="Goeker M."/>
        </authorList>
    </citation>
    <scope>NUCLEOTIDE SEQUENCE [LARGE SCALE GENOMIC DNA]</scope>
    <source>
        <strain evidence="2 3">DSM 24233</strain>
    </source>
</reference>
<dbReference type="Pfam" id="PF11306">
    <property type="entry name" value="DUF3108"/>
    <property type="match status" value="1"/>
</dbReference>
<name>A0A846QS80_9BACT</name>
<dbReference type="AlphaFoldDB" id="A0A846QS80"/>
<dbReference type="EMBL" id="JAATJA010000005">
    <property type="protein sequence ID" value="NJB69392.1"/>
    <property type="molecule type" value="Genomic_DNA"/>
</dbReference>
<evidence type="ECO:0008006" key="4">
    <source>
        <dbReference type="Google" id="ProtNLM"/>
    </source>
</evidence>
<feature type="signal peptide" evidence="1">
    <location>
        <begin position="1"/>
        <end position="33"/>
    </location>
</feature>
<accession>A0A846QS80</accession>
<feature type="chain" id="PRO_5032384698" description="DUF3108 domain-containing protein" evidence="1">
    <location>
        <begin position="34"/>
        <end position="268"/>
    </location>
</feature>